<proteinExistence type="predicted"/>
<dbReference type="RefSeq" id="WP_348386183.1">
    <property type="nucleotide sequence ID" value="NZ_CP134146.1"/>
</dbReference>
<feature type="chain" id="PRO_5047116902" evidence="1">
    <location>
        <begin position="22"/>
        <end position="137"/>
    </location>
</feature>
<feature type="signal peptide" evidence="1">
    <location>
        <begin position="1"/>
        <end position="21"/>
    </location>
</feature>
<evidence type="ECO:0000256" key="1">
    <source>
        <dbReference type="SAM" id="SignalP"/>
    </source>
</evidence>
<keyword evidence="3" id="KW-1185">Reference proteome</keyword>
<organism evidence="2 3">
    <name type="scientific">Thalassotalea nanhaiensis</name>
    <dbReference type="NCBI Taxonomy" id="3065648"/>
    <lineage>
        <taxon>Bacteria</taxon>
        <taxon>Pseudomonadati</taxon>
        <taxon>Pseudomonadota</taxon>
        <taxon>Gammaproteobacteria</taxon>
        <taxon>Alteromonadales</taxon>
        <taxon>Colwelliaceae</taxon>
        <taxon>Thalassotalea</taxon>
    </lineage>
</organism>
<name>A0ABY9TDX5_9GAMM</name>
<keyword evidence="1" id="KW-0732">Signal</keyword>
<accession>A0ABY9TDX5</accession>
<evidence type="ECO:0000313" key="2">
    <source>
        <dbReference type="EMBL" id="WNC67019.1"/>
    </source>
</evidence>
<dbReference type="EMBL" id="CP134146">
    <property type="protein sequence ID" value="WNC67019.1"/>
    <property type="molecule type" value="Genomic_DNA"/>
</dbReference>
<gene>
    <name evidence="2" type="ORF">RI845_10815</name>
</gene>
<evidence type="ECO:0000313" key="3">
    <source>
        <dbReference type="Proteomes" id="UP001248581"/>
    </source>
</evidence>
<sequence length="137" mass="15330">MFKQIIAVLTLVLVFSSSAFAADKEENRHFMFIGEPNAAAWQYLIENPADRKSSVEGAFKALGGEVVSYYFGLGDGKNYITVTIPNDNELIQAIYLMRLPSGLLNSYKVIELMPSEQMTKALIKTKQMLNNDTTLKK</sequence>
<dbReference type="Proteomes" id="UP001248581">
    <property type="component" value="Chromosome"/>
</dbReference>
<protein>
    <submittedName>
        <fullName evidence="2">GYD domain-containing protein</fullName>
    </submittedName>
</protein>
<reference evidence="3" key="1">
    <citation type="submission" date="2023-09" db="EMBL/GenBank/DDBJ databases">
        <authorList>
            <person name="Li S."/>
            <person name="Li X."/>
            <person name="Zhang C."/>
            <person name="Zhao Z."/>
        </authorList>
    </citation>
    <scope>NUCLEOTIDE SEQUENCE [LARGE SCALE GENOMIC DNA]</scope>
    <source>
        <strain evidence="3">SQ345</strain>
    </source>
</reference>